<dbReference type="OrthoDB" id="6359816at2759"/>
<protein>
    <recommendedName>
        <fullName evidence="2">MATH domain-containing protein</fullName>
    </recommendedName>
</protein>
<dbReference type="Proteomes" id="UP000612055">
    <property type="component" value="Unassembled WGS sequence"/>
</dbReference>
<feature type="compositionally biased region" description="Basic residues" evidence="1">
    <location>
        <begin position="17"/>
        <end position="27"/>
    </location>
</feature>
<feature type="domain" description="MATH" evidence="2">
    <location>
        <begin position="69"/>
        <end position="208"/>
    </location>
</feature>
<evidence type="ECO:0000256" key="1">
    <source>
        <dbReference type="SAM" id="MobiDB-lite"/>
    </source>
</evidence>
<dbReference type="PANTHER" id="PTHR26379">
    <property type="entry name" value="BTB/POZ AND MATH DOMAIN-CONTAINING PROTEIN 1"/>
    <property type="match status" value="1"/>
</dbReference>
<dbReference type="EMBL" id="JAEHOE010000114">
    <property type="protein sequence ID" value="KAG2486294.1"/>
    <property type="molecule type" value="Genomic_DNA"/>
</dbReference>
<dbReference type="AlphaFoldDB" id="A0A836BSY5"/>
<proteinExistence type="predicted"/>
<organism evidence="3 4">
    <name type="scientific">Edaphochlamys debaryana</name>
    <dbReference type="NCBI Taxonomy" id="47281"/>
    <lineage>
        <taxon>Eukaryota</taxon>
        <taxon>Viridiplantae</taxon>
        <taxon>Chlorophyta</taxon>
        <taxon>core chlorophytes</taxon>
        <taxon>Chlorophyceae</taxon>
        <taxon>CS clade</taxon>
        <taxon>Chlamydomonadales</taxon>
        <taxon>Chlamydomonadales incertae sedis</taxon>
        <taxon>Edaphochlamys</taxon>
    </lineage>
</organism>
<dbReference type="PROSITE" id="PS50144">
    <property type="entry name" value="MATH"/>
    <property type="match status" value="1"/>
</dbReference>
<dbReference type="Gene3D" id="2.60.210.10">
    <property type="entry name" value="Apoptosis, Tumor Necrosis Factor Receptor Associated Protein 2, Chain A"/>
    <property type="match status" value="1"/>
</dbReference>
<comment type="caution">
    <text evidence="3">The sequence shown here is derived from an EMBL/GenBank/DDBJ whole genome shotgun (WGS) entry which is preliminary data.</text>
</comment>
<dbReference type="InterPro" id="IPR002083">
    <property type="entry name" value="MATH/TRAF_dom"/>
</dbReference>
<evidence type="ECO:0000313" key="3">
    <source>
        <dbReference type="EMBL" id="KAG2486294.1"/>
    </source>
</evidence>
<dbReference type="SUPFAM" id="SSF49599">
    <property type="entry name" value="TRAF domain-like"/>
    <property type="match status" value="1"/>
</dbReference>
<keyword evidence="4" id="KW-1185">Reference proteome</keyword>
<dbReference type="GO" id="GO:0016567">
    <property type="term" value="P:protein ubiquitination"/>
    <property type="evidence" value="ECO:0007669"/>
    <property type="project" value="InterPro"/>
</dbReference>
<gene>
    <name evidence="3" type="ORF">HYH03_014999</name>
</gene>
<dbReference type="InterPro" id="IPR045005">
    <property type="entry name" value="BPM1-6"/>
</dbReference>
<reference evidence="3" key="1">
    <citation type="journal article" date="2020" name="bioRxiv">
        <title>Comparative genomics of Chlamydomonas.</title>
        <authorList>
            <person name="Craig R.J."/>
            <person name="Hasan A.R."/>
            <person name="Ness R.W."/>
            <person name="Keightley P.D."/>
        </authorList>
    </citation>
    <scope>NUCLEOTIDE SEQUENCE</scope>
    <source>
        <strain evidence="3">CCAP 11/70</strain>
    </source>
</reference>
<sequence length="381" mass="40208">MGRDSHRRKDSASASRSRSKDRRRKSTDHHAEVSTSSDSEVEATPFVSRYTGQTGCMITESVRAVDTVCGTHTYTMTGYTLARAMGSGTRLVSDLFEVGGQLFRIEVYPAGVTRDTAKYVSLFLTTPGSLRPGHLLYELSILDRSSSKPAHVTEARTAAAPPPPDAAAVLAPCPGVVAGFPKFIKANFLHRNARRFLADDTLVVRCTVKVLTGRSSFPMARTGAALQPQLFALHPTGPMGGMQARGQTWPGPGQAHGQYPYQQQPHMGTAQHAAAAMYYGTGLATSAGHLTPSAGGYGSTLAPAYYPPSPVLASPGAGGFVPQPGAWPPQTAAPYTYGSMGAVQQGGYQPYQAYQGGTLPQMPGPVGYSHPMMATPVAAGY</sequence>
<dbReference type="Pfam" id="PF22486">
    <property type="entry name" value="MATH_2"/>
    <property type="match status" value="1"/>
</dbReference>
<dbReference type="CDD" id="cd00121">
    <property type="entry name" value="MATH"/>
    <property type="match status" value="1"/>
</dbReference>
<feature type="region of interest" description="Disordered" evidence="1">
    <location>
        <begin position="1"/>
        <end position="41"/>
    </location>
</feature>
<dbReference type="PANTHER" id="PTHR26379:SF187">
    <property type="entry name" value="OS07G0655300 PROTEIN"/>
    <property type="match status" value="1"/>
</dbReference>
<name>A0A836BSY5_9CHLO</name>
<dbReference type="InterPro" id="IPR008974">
    <property type="entry name" value="TRAF-like"/>
</dbReference>
<accession>A0A836BSY5</accession>
<evidence type="ECO:0000259" key="2">
    <source>
        <dbReference type="PROSITE" id="PS50144"/>
    </source>
</evidence>
<evidence type="ECO:0000313" key="4">
    <source>
        <dbReference type="Proteomes" id="UP000612055"/>
    </source>
</evidence>